<dbReference type="EnsemblMetazoa" id="PPA36633.1">
    <property type="protein sequence ID" value="PPA36633.1"/>
    <property type="gene ID" value="WBGene00275002"/>
</dbReference>
<name>A0A2A6BQN0_PRIPA</name>
<dbReference type="Proteomes" id="UP000005239">
    <property type="component" value="Unassembled WGS sequence"/>
</dbReference>
<protein>
    <submittedName>
        <fullName evidence="1">Uncharacterized protein</fullName>
    </submittedName>
</protein>
<accession>A0A8R1UNL2</accession>
<dbReference type="AlphaFoldDB" id="A0A2A6BQN0"/>
<gene>
    <name evidence="1" type="primary">WBGene00275002</name>
</gene>
<evidence type="ECO:0000313" key="2">
    <source>
        <dbReference type="Proteomes" id="UP000005239"/>
    </source>
</evidence>
<proteinExistence type="predicted"/>
<sequence>MEEEQCRKDLGRKGEGLCAMGTRGKRAVESKREIGSVNKLNGAEKEMEGSIQDISQKDNEKRANLIITGVDGGEGDRWRSVIFLCKRVQGLQIGRMSEKRRERRSQR</sequence>
<reference evidence="2" key="1">
    <citation type="journal article" date="2008" name="Nat. Genet.">
        <title>The Pristionchus pacificus genome provides a unique perspective on nematode lifestyle and parasitism.</title>
        <authorList>
            <person name="Dieterich C."/>
            <person name="Clifton S.W."/>
            <person name="Schuster L.N."/>
            <person name="Chinwalla A."/>
            <person name="Delehaunty K."/>
            <person name="Dinkelacker I."/>
            <person name="Fulton L."/>
            <person name="Fulton R."/>
            <person name="Godfrey J."/>
            <person name="Minx P."/>
            <person name="Mitreva M."/>
            <person name="Roeseler W."/>
            <person name="Tian H."/>
            <person name="Witte H."/>
            <person name="Yang S.P."/>
            <person name="Wilson R.K."/>
            <person name="Sommer R.J."/>
        </authorList>
    </citation>
    <scope>NUCLEOTIDE SEQUENCE [LARGE SCALE GENOMIC DNA]</scope>
    <source>
        <strain evidence="2">PS312</strain>
    </source>
</reference>
<keyword evidence="2" id="KW-1185">Reference proteome</keyword>
<organism evidence="1 2">
    <name type="scientific">Pristionchus pacificus</name>
    <name type="common">Parasitic nematode worm</name>
    <dbReference type="NCBI Taxonomy" id="54126"/>
    <lineage>
        <taxon>Eukaryota</taxon>
        <taxon>Metazoa</taxon>
        <taxon>Ecdysozoa</taxon>
        <taxon>Nematoda</taxon>
        <taxon>Chromadorea</taxon>
        <taxon>Rhabditida</taxon>
        <taxon>Rhabditina</taxon>
        <taxon>Diplogasteromorpha</taxon>
        <taxon>Diplogasteroidea</taxon>
        <taxon>Neodiplogasteridae</taxon>
        <taxon>Pristionchus</taxon>
    </lineage>
</organism>
<accession>A0A2A6BQN0</accession>
<evidence type="ECO:0000313" key="1">
    <source>
        <dbReference type="EnsemblMetazoa" id="PPA36633.1"/>
    </source>
</evidence>
<reference evidence="1" key="2">
    <citation type="submission" date="2022-06" db="UniProtKB">
        <authorList>
            <consortium name="EnsemblMetazoa"/>
        </authorList>
    </citation>
    <scope>IDENTIFICATION</scope>
    <source>
        <strain evidence="1">PS312</strain>
    </source>
</reference>